<evidence type="ECO:0000256" key="4">
    <source>
        <dbReference type="ARBA" id="ARBA00023136"/>
    </source>
</evidence>
<gene>
    <name evidence="6" type="ORF">IE077_002176</name>
</gene>
<evidence type="ECO:0000313" key="6">
    <source>
        <dbReference type="EMBL" id="KAF8822903.1"/>
    </source>
</evidence>
<comment type="subcellular location">
    <subcellularLocation>
        <location evidence="1">Membrane</location>
        <topology evidence="1">Multi-pass membrane protein</topology>
    </subcellularLocation>
</comment>
<dbReference type="InterPro" id="IPR006214">
    <property type="entry name" value="Bax_inhibitor_1-related"/>
</dbReference>
<evidence type="ECO:0000256" key="3">
    <source>
        <dbReference type="ARBA" id="ARBA00022989"/>
    </source>
</evidence>
<evidence type="ECO:0000313" key="7">
    <source>
        <dbReference type="Proteomes" id="UP000823046"/>
    </source>
</evidence>
<keyword evidence="3 5" id="KW-1133">Transmembrane helix</keyword>
<feature type="transmembrane region" description="Helical" evidence="5">
    <location>
        <begin position="12"/>
        <end position="32"/>
    </location>
</feature>
<keyword evidence="2 5" id="KW-0812">Transmembrane</keyword>
<feature type="transmembrane region" description="Helical" evidence="5">
    <location>
        <begin position="39"/>
        <end position="59"/>
    </location>
</feature>
<feature type="transmembrane region" description="Helical" evidence="5">
    <location>
        <begin position="79"/>
        <end position="99"/>
    </location>
</feature>
<dbReference type="Pfam" id="PF01027">
    <property type="entry name" value="Bax1-I"/>
    <property type="match status" value="1"/>
</dbReference>
<sequence length="110" mass="12924">MPYILIFACSAFLYLGSILGSIISYLFLLSLVNIFFRSAFFSDVTLYVGFFVYLGYVLYDTQVTIEDFKRGNRDYFAHAILLYMDLFAMFTRLVTILMNKEEKKNARERD</sequence>
<reference evidence="6 7" key="1">
    <citation type="journal article" date="2020" name="bioRxiv">
        <title>Metabolic contributions of an alphaproteobacterial endosymbiont in the apicomplexan Cardiosporidium cionae.</title>
        <authorList>
            <person name="Hunter E.S."/>
            <person name="Paight C.J."/>
            <person name="Lane C.E."/>
        </authorList>
    </citation>
    <scope>NUCLEOTIDE SEQUENCE [LARGE SCALE GENOMIC DNA]</scope>
    <source>
        <strain evidence="6">ESH_2018</strain>
    </source>
</reference>
<organism evidence="6 7">
    <name type="scientific">Cardiosporidium cionae</name>
    <dbReference type="NCBI Taxonomy" id="476202"/>
    <lineage>
        <taxon>Eukaryota</taxon>
        <taxon>Sar</taxon>
        <taxon>Alveolata</taxon>
        <taxon>Apicomplexa</taxon>
        <taxon>Aconoidasida</taxon>
        <taxon>Nephromycida</taxon>
        <taxon>Cardiosporidium</taxon>
    </lineage>
</organism>
<comment type="caution">
    <text evidence="6">The sequence shown here is derived from an EMBL/GenBank/DDBJ whole genome shotgun (WGS) entry which is preliminary data.</text>
</comment>
<keyword evidence="7" id="KW-1185">Reference proteome</keyword>
<evidence type="ECO:0000256" key="1">
    <source>
        <dbReference type="ARBA" id="ARBA00004141"/>
    </source>
</evidence>
<dbReference type="EMBL" id="JADAQX010000016">
    <property type="protein sequence ID" value="KAF8822903.1"/>
    <property type="molecule type" value="Genomic_DNA"/>
</dbReference>
<name>A0ABQ7JG12_9APIC</name>
<evidence type="ECO:0000256" key="2">
    <source>
        <dbReference type="ARBA" id="ARBA00022692"/>
    </source>
</evidence>
<accession>A0ABQ7JG12</accession>
<keyword evidence="4 5" id="KW-0472">Membrane</keyword>
<dbReference type="Proteomes" id="UP000823046">
    <property type="component" value="Unassembled WGS sequence"/>
</dbReference>
<protein>
    <submittedName>
        <fullName evidence="6">Bax inhibitor-1</fullName>
    </submittedName>
</protein>
<evidence type="ECO:0000256" key="5">
    <source>
        <dbReference type="SAM" id="Phobius"/>
    </source>
</evidence>
<proteinExistence type="predicted"/>